<proteinExistence type="predicted"/>
<reference evidence="1 2" key="1">
    <citation type="journal article" date="2020" name="Appl. Microbiol. Biotechnol.">
        <title>Targeted gene deletion in Brettanomyces bruxellensis with an expression-free CRISPR-Cas9 system.</title>
        <authorList>
            <person name="Varela C."/>
            <person name="Bartel C."/>
            <person name="Onetto C."/>
            <person name="Borneman A."/>
        </authorList>
    </citation>
    <scope>NUCLEOTIDE SEQUENCE [LARGE SCALE GENOMIC DNA]</scope>
    <source>
        <strain evidence="1 2">AWRI1613</strain>
    </source>
</reference>
<sequence>MSYSASPDGQLPILVEDEVNKSEQKVKRKFRSTMMINKFIIANISDPTIKMCIKLVDTRLFDFYTSCLLASKNEKLIMRLYSLAGLEEKQKVLFDKLVYPAVIAHLASRFQFNIRNPYIASTFMRNSIESWIKPKYYTCAVKEEYEKCLREGFRTLRMFEEMYKDRNQKFYFDVDKPSIFDYKLAATIYCISSLSDFIPDFSRVIGKCPLLLAHCNLVMQTVKK</sequence>
<accession>A0A8H6F0B7</accession>
<dbReference type="AlphaFoldDB" id="A0A8H6F0B7"/>
<name>A0A8H6F0B7_DEKBR</name>
<protein>
    <submittedName>
        <fullName evidence="1">Uncharacterized protein</fullName>
    </submittedName>
</protein>
<comment type="caution">
    <text evidence="1">The sequence shown here is derived from an EMBL/GenBank/DDBJ whole genome shotgun (WGS) entry which is preliminary data.</text>
</comment>
<organism evidence="1 2">
    <name type="scientific">Dekkera bruxellensis</name>
    <name type="common">Brettanomyces custersii</name>
    <dbReference type="NCBI Taxonomy" id="5007"/>
    <lineage>
        <taxon>Eukaryota</taxon>
        <taxon>Fungi</taxon>
        <taxon>Dikarya</taxon>
        <taxon>Ascomycota</taxon>
        <taxon>Saccharomycotina</taxon>
        <taxon>Pichiomycetes</taxon>
        <taxon>Pichiales</taxon>
        <taxon>Pichiaceae</taxon>
        <taxon>Brettanomyces</taxon>
    </lineage>
</organism>
<evidence type="ECO:0000313" key="1">
    <source>
        <dbReference type="EMBL" id="KAF6016207.1"/>
    </source>
</evidence>
<dbReference type="InterPro" id="IPR036282">
    <property type="entry name" value="Glutathione-S-Trfase_C_sf"/>
</dbReference>
<evidence type="ECO:0000313" key="2">
    <source>
        <dbReference type="Proteomes" id="UP000568158"/>
    </source>
</evidence>
<gene>
    <name evidence="1" type="ORF">HII12_000249</name>
</gene>
<dbReference type="Proteomes" id="UP000568158">
    <property type="component" value="Unassembled WGS sequence"/>
</dbReference>
<dbReference type="SUPFAM" id="SSF47616">
    <property type="entry name" value="GST C-terminal domain-like"/>
    <property type="match status" value="1"/>
</dbReference>
<dbReference type="EMBL" id="JABCYN010000003">
    <property type="protein sequence ID" value="KAF6016207.1"/>
    <property type="molecule type" value="Genomic_DNA"/>
</dbReference>